<evidence type="ECO:0000259" key="5">
    <source>
        <dbReference type="PROSITE" id="PS50949"/>
    </source>
</evidence>
<dbReference type="SUPFAM" id="SSF46785">
    <property type="entry name" value="Winged helix' DNA-binding domain"/>
    <property type="match status" value="1"/>
</dbReference>
<dbReference type="Gene3D" id="1.20.120.530">
    <property type="entry name" value="GntR ligand-binding domain-like"/>
    <property type="match status" value="1"/>
</dbReference>
<dbReference type="Pfam" id="PF07729">
    <property type="entry name" value="FCD"/>
    <property type="match status" value="1"/>
</dbReference>
<sequence>MSASRETASHIADSLKSEMLSGDLAPGQRLGEAALAERFSVSRGPIRDALSRLVEIGIAVSVPNVGTRVREFTQSEARELYELRETLEAEAAGLAARRSNQVEKDALVSLTYVSEDRFGPGGQGTDNDFHLELARMSGNGLLLRLLSEQLYPQLMLLRIHSRNATGRLGKALNEHHGICDAVVSGDPELASILMRRHVQNSWKSFCDRMDYAGAAPKTKQGQLT</sequence>
<dbReference type="Pfam" id="PF00392">
    <property type="entry name" value="GntR"/>
    <property type="match status" value="1"/>
</dbReference>
<reference evidence="6 7" key="1">
    <citation type="submission" date="2017-06" db="EMBL/GenBank/DDBJ databases">
        <authorList>
            <person name="Kim H.J."/>
            <person name="Triplett B.A."/>
        </authorList>
    </citation>
    <scope>NUCLEOTIDE SEQUENCE [LARGE SCALE GENOMIC DNA]</scope>
    <source>
        <strain evidence="6 7">DSM 11445</strain>
    </source>
</reference>
<dbReference type="OrthoDB" id="7620579at2"/>
<organism evidence="6 7">
    <name type="scientific">Antarctobacter heliothermus</name>
    <dbReference type="NCBI Taxonomy" id="74033"/>
    <lineage>
        <taxon>Bacteria</taxon>
        <taxon>Pseudomonadati</taxon>
        <taxon>Pseudomonadota</taxon>
        <taxon>Alphaproteobacteria</taxon>
        <taxon>Rhodobacterales</taxon>
        <taxon>Roseobacteraceae</taxon>
        <taxon>Antarctobacter</taxon>
    </lineage>
</organism>
<dbReference type="InterPro" id="IPR036390">
    <property type="entry name" value="WH_DNA-bd_sf"/>
</dbReference>
<keyword evidence="3" id="KW-0804">Transcription</keyword>
<evidence type="ECO:0000256" key="1">
    <source>
        <dbReference type="ARBA" id="ARBA00023015"/>
    </source>
</evidence>
<dbReference type="SMART" id="SM00895">
    <property type="entry name" value="FCD"/>
    <property type="match status" value="1"/>
</dbReference>
<accession>A0A239BDJ4</accession>
<dbReference type="PANTHER" id="PTHR43537">
    <property type="entry name" value="TRANSCRIPTIONAL REGULATOR, GNTR FAMILY"/>
    <property type="match status" value="1"/>
</dbReference>
<dbReference type="AlphaFoldDB" id="A0A239BDJ4"/>
<dbReference type="InterPro" id="IPR008920">
    <property type="entry name" value="TF_FadR/GntR_C"/>
</dbReference>
<gene>
    <name evidence="6" type="ORF">SAMN04488078_100353</name>
</gene>
<dbReference type="RefSeq" id="WP_089276237.1">
    <property type="nucleotide sequence ID" value="NZ_FZON01000003.1"/>
</dbReference>
<evidence type="ECO:0000256" key="4">
    <source>
        <dbReference type="SAM" id="Coils"/>
    </source>
</evidence>
<dbReference type="SMART" id="SM00345">
    <property type="entry name" value="HTH_GNTR"/>
    <property type="match status" value="1"/>
</dbReference>
<evidence type="ECO:0000313" key="6">
    <source>
        <dbReference type="EMBL" id="SNS06087.1"/>
    </source>
</evidence>
<feature type="domain" description="HTH gntR-type" evidence="5">
    <location>
        <begin position="5"/>
        <end position="72"/>
    </location>
</feature>
<dbReference type="EMBL" id="FZON01000003">
    <property type="protein sequence ID" value="SNS06087.1"/>
    <property type="molecule type" value="Genomic_DNA"/>
</dbReference>
<name>A0A239BDJ4_9RHOB</name>
<dbReference type="InterPro" id="IPR011711">
    <property type="entry name" value="GntR_C"/>
</dbReference>
<keyword evidence="4" id="KW-0175">Coiled coil</keyword>
<dbReference type="PANTHER" id="PTHR43537:SF49">
    <property type="entry name" value="TRANSCRIPTIONAL REGULATORY PROTEIN"/>
    <property type="match status" value="1"/>
</dbReference>
<dbReference type="Gene3D" id="1.10.10.10">
    <property type="entry name" value="Winged helix-like DNA-binding domain superfamily/Winged helix DNA-binding domain"/>
    <property type="match status" value="1"/>
</dbReference>
<dbReference type="InterPro" id="IPR000524">
    <property type="entry name" value="Tscrpt_reg_HTH_GntR"/>
</dbReference>
<feature type="coiled-coil region" evidence="4">
    <location>
        <begin position="70"/>
        <end position="97"/>
    </location>
</feature>
<protein>
    <submittedName>
        <fullName evidence="6">DNA-binding transcriptional regulator, GntR family</fullName>
    </submittedName>
</protein>
<evidence type="ECO:0000256" key="2">
    <source>
        <dbReference type="ARBA" id="ARBA00023125"/>
    </source>
</evidence>
<keyword evidence="1" id="KW-0805">Transcription regulation</keyword>
<dbReference type="GO" id="GO:0003700">
    <property type="term" value="F:DNA-binding transcription factor activity"/>
    <property type="evidence" value="ECO:0007669"/>
    <property type="project" value="InterPro"/>
</dbReference>
<dbReference type="InterPro" id="IPR036388">
    <property type="entry name" value="WH-like_DNA-bd_sf"/>
</dbReference>
<dbReference type="Proteomes" id="UP000198440">
    <property type="component" value="Unassembled WGS sequence"/>
</dbReference>
<proteinExistence type="predicted"/>
<dbReference type="SUPFAM" id="SSF48008">
    <property type="entry name" value="GntR ligand-binding domain-like"/>
    <property type="match status" value="1"/>
</dbReference>
<dbReference type="GO" id="GO:0003677">
    <property type="term" value="F:DNA binding"/>
    <property type="evidence" value="ECO:0007669"/>
    <property type="project" value="UniProtKB-KW"/>
</dbReference>
<evidence type="ECO:0000256" key="3">
    <source>
        <dbReference type="ARBA" id="ARBA00023163"/>
    </source>
</evidence>
<keyword evidence="2 6" id="KW-0238">DNA-binding</keyword>
<dbReference type="CDD" id="cd07377">
    <property type="entry name" value="WHTH_GntR"/>
    <property type="match status" value="1"/>
</dbReference>
<evidence type="ECO:0000313" key="7">
    <source>
        <dbReference type="Proteomes" id="UP000198440"/>
    </source>
</evidence>
<dbReference type="PROSITE" id="PS50949">
    <property type="entry name" value="HTH_GNTR"/>
    <property type="match status" value="1"/>
</dbReference>